<dbReference type="AlphaFoldDB" id="A0A1I2I743"/>
<feature type="compositionally biased region" description="Low complexity" evidence="2">
    <location>
        <begin position="1"/>
        <end position="13"/>
    </location>
</feature>
<protein>
    <submittedName>
        <fullName evidence="3">TPR repeat-containing protein</fullName>
    </submittedName>
</protein>
<dbReference type="RefSeq" id="WP_096331884.1">
    <property type="nucleotide sequence ID" value="NZ_FOMX01000057.1"/>
</dbReference>
<organism evidence="3 4">
    <name type="scientific">Nannocystis exedens</name>
    <dbReference type="NCBI Taxonomy" id="54"/>
    <lineage>
        <taxon>Bacteria</taxon>
        <taxon>Pseudomonadati</taxon>
        <taxon>Myxococcota</taxon>
        <taxon>Polyangia</taxon>
        <taxon>Nannocystales</taxon>
        <taxon>Nannocystaceae</taxon>
        <taxon>Nannocystis</taxon>
    </lineage>
</organism>
<dbReference type="PROSITE" id="PS50005">
    <property type="entry name" value="TPR"/>
    <property type="match status" value="1"/>
</dbReference>
<feature type="region of interest" description="Disordered" evidence="2">
    <location>
        <begin position="1"/>
        <end position="21"/>
    </location>
</feature>
<dbReference type="Proteomes" id="UP000199400">
    <property type="component" value="Unassembled WGS sequence"/>
</dbReference>
<keyword evidence="1" id="KW-0802">TPR repeat</keyword>
<reference evidence="4" key="1">
    <citation type="submission" date="2016-10" db="EMBL/GenBank/DDBJ databases">
        <authorList>
            <person name="Varghese N."/>
            <person name="Submissions S."/>
        </authorList>
    </citation>
    <scope>NUCLEOTIDE SEQUENCE [LARGE SCALE GENOMIC DNA]</scope>
    <source>
        <strain evidence="4">ATCC 25963</strain>
    </source>
</reference>
<dbReference type="OrthoDB" id="5450625at2"/>
<dbReference type="InterPro" id="IPR019734">
    <property type="entry name" value="TPR_rpt"/>
</dbReference>
<name>A0A1I2I743_9BACT</name>
<evidence type="ECO:0000256" key="1">
    <source>
        <dbReference type="PROSITE-ProRule" id="PRU00339"/>
    </source>
</evidence>
<sequence>MTKSKSNPSTSTPGAGDPVGPKHAKLLSFLATRGQVEFDAKQVKRGQQLLKQARAELLGPLPKDAEVAIFDGWVRRVTLKCSKAVALWPEIAAAPALGQLEEIELLLDDGTDAWIEAANRQPLRVTRFHLNGENVDPDTGEILDERENSARVVAAANALAHATELVLECYVDPSSSLAGLDLPALTSLWIRVMTGHHEPDAEVLATLKQARLPQLRRLGWESSRTMDPAAAVAVPAQITELGFWGPNEAAVLPALVAARPSLTAIGVSTQDRDDPEALDDDALRRLGEGKRLFGPRCSFARGFNTGFRILHALDRDADGLAQFAALRGRNSRDADVHFQYGNAIEDDLEAVNAFCEALLIDPDHGPAHCNLGSALVRLGRWRPAIYHLERYLEIHPSFAPAWRNLAKAHRELGEEEAAQAAEANLLQEA</sequence>
<feature type="repeat" description="TPR" evidence="1">
    <location>
        <begin position="365"/>
        <end position="398"/>
    </location>
</feature>
<dbReference type="InterPro" id="IPR011990">
    <property type="entry name" value="TPR-like_helical_dom_sf"/>
</dbReference>
<dbReference type="SUPFAM" id="SSF48452">
    <property type="entry name" value="TPR-like"/>
    <property type="match status" value="1"/>
</dbReference>
<evidence type="ECO:0000313" key="3">
    <source>
        <dbReference type="EMBL" id="SFF38269.1"/>
    </source>
</evidence>
<gene>
    <name evidence="3" type="ORF">SAMN02745121_08505</name>
</gene>
<keyword evidence="4" id="KW-1185">Reference proteome</keyword>
<evidence type="ECO:0000256" key="2">
    <source>
        <dbReference type="SAM" id="MobiDB-lite"/>
    </source>
</evidence>
<accession>A0A1I2I743</accession>
<proteinExistence type="predicted"/>
<evidence type="ECO:0000313" key="4">
    <source>
        <dbReference type="Proteomes" id="UP000199400"/>
    </source>
</evidence>
<dbReference type="Gene3D" id="1.25.40.10">
    <property type="entry name" value="Tetratricopeptide repeat domain"/>
    <property type="match status" value="1"/>
</dbReference>
<dbReference type="STRING" id="54.SAMN02745121_08505"/>
<dbReference type="EMBL" id="FOMX01000057">
    <property type="protein sequence ID" value="SFF38269.1"/>
    <property type="molecule type" value="Genomic_DNA"/>
</dbReference>